<dbReference type="Proteomes" id="UP000634136">
    <property type="component" value="Unassembled WGS sequence"/>
</dbReference>
<comment type="caution">
    <text evidence="1">The sequence shown here is derived from an EMBL/GenBank/DDBJ whole genome shotgun (WGS) entry which is preliminary data.</text>
</comment>
<evidence type="ECO:0000313" key="2">
    <source>
        <dbReference type="Proteomes" id="UP000634136"/>
    </source>
</evidence>
<keyword evidence="2" id="KW-1185">Reference proteome</keyword>
<dbReference type="EMBL" id="JAAIUW010000012">
    <property type="protein sequence ID" value="KAF7805408.1"/>
    <property type="molecule type" value="Genomic_DNA"/>
</dbReference>
<organism evidence="1 2">
    <name type="scientific">Senna tora</name>
    <dbReference type="NCBI Taxonomy" id="362788"/>
    <lineage>
        <taxon>Eukaryota</taxon>
        <taxon>Viridiplantae</taxon>
        <taxon>Streptophyta</taxon>
        <taxon>Embryophyta</taxon>
        <taxon>Tracheophyta</taxon>
        <taxon>Spermatophyta</taxon>
        <taxon>Magnoliopsida</taxon>
        <taxon>eudicotyledons</taxon>
        <taxon>Gunneridae</taxon>
        <taxon>Pentapetalae</taxon>
        <taxon>rosids</taxon>
        <taxon>fabids</taxon>
        <taxon>Fabales</taxon>
        <taxon>Fabaceae</taxon>
        <taxon>Caesalpinioideae</taxon>
        <taxon>Cassia clade</taxon>
        <taxon>Senna</taxon>
    </lineage>
</organism>
<reference evidence="1" key="1">
    <citation type="submission" date="2020-09" db="EMBL/GenBank/DDBJ databases">
        <title>Genome-Enabled Discovery of Anthraquinone Biosynthesis in Senna tora.</title>
        <authorList>
            <person name="Kang S.-H."/>
            <person name="Pandey R.P."/>
            <person name="Lee C.-M."/>
            <person name="Sim J.-S."/>
            <person name="Jeong J.-T."/>
            <person name="Choi B.-S."/>
            <person name="Jung M."/>
            <person name="Ginzburg D."/>
            <person name="Zhao K."/>
            <person name="Won S.Y."/>
            <person name="Oh T.-J."/>
            <person name="Yu Y."/>
            <person name="Kim N.-H."/>
            <person name="Lee O.R."/>
            <person name="Lee T.-H."/>
            <person name="Bashyal P."/>
            <person name="Kim T.-S."/>
            <person name="Lee W.-H."/>
            <person name="Kawkins C."/>
            <person name="Kim C.-K."/>
            <person name="Kim J.S."/>
            <person name="Ahn B.O."/>
            <person name="Rhee S.Y."/>
            <person name="Sohng J.K."/>
        </authorList>
    </citation>
    <scope>NUCLEOTIDE SEQUENCE</scope>
    <source>
        <tissue evidence="1">Leaf</tissue>
    </source>
</reference>
<name>A0A834SMK0_9FABA</name>
<dbReference type="AlphaFoldDB" id="A0A834SMK0"/>
<protein>
    <submittedName>
        <fullName evidence="1">Uncharacterized protein</fullName>
    </submittedName>
</protein>
<evidence type="ECO:0000313" key="1">
    <source>
        <dbReference type="EMBL" id="KAF7805408.1"/>
    </source>
</evidence>
<accession>A0A834SMK0</accession>
<gene>
    <name evidence="1" type="ORF">G2W53_037569</name>
</gene>
<proteinExistence type="predicted"/>
<sequence length="36" mass="4005">MGPSKNDHVLWSRVASLLLTALDTNLYSWGSDKVTK</sequence>